<dbReference type="Pfam" id="PF13455">
    <property type="entry name" value="MUG113"/>
    <property type="match status" value="1"/>
</dbReference>
<reference evidence="1 2" key="1">
    <citation type="submission" date="2021-08" db="EMBL/GenBank/DDBJ databases">
        <title>Draft Genome Sequence of Phanerochaete sordida strain YK-624.</title>
        <authorList>
            <person name="Mori T."/>
            <person name="Dohra H."/>
            <person name="Suzuki T."/>
            <person name="Kawagishi H."/>
            <person name="Hirai H."/>
        </authorList>
    </citation>
    <scope>NUCLEOTIDE SEQUENCE [LARGE SCALE GENOMIC DNA]</scope>
    <source>
        <strain evidence="1 2">YK-624</strain>
    </source>
</reference>
<dbReference type="EMBL" id="BPQB01000008">
    <property type="protein sequence ID" value="GJE87923.1"/>
    <property type="molecule type" value="Genomic_DNA"/>
</dbReference>
<gene>
    <name evidence="1" type="ORF">PsYK624_040060</name>
</gene>
<dbReference type="OrthoDB" id="3038115at2759"/>
<evidence type="ECO:0000313" key="1">
    <source>
        <dbReference type="EMBL" id="GJE87923.1"/>
    </source>
</evidence>
<dbReference type="InterPro" id="IPR053006">
    <property type="entry name" value="Meiosis_regulatory"/>
</dbReference>
<accession>A0A9P3G449</accession>
<organism evidence="1 2">
    <name type="scientific">Phanerochaete sordida</name>
    <dbReference type="NCBI Taxonomy" id="48140"/>
    <lineage>
        <taxon>Eukaryota</taxon>
        <taxon>Fungi</taxon>
        <taxon>Dikarya</taxon>
        <taxon>Basidiomycota</taxon>
        <taxon>Agaricomycotina</taxon>
        <taxon>Agaricomycetes</taxon>
        <taxon>Polyporales</taxon>
        <taxon>Phanerochaetaceae</taxon>
        <taxon>Phanerochaete</taxon>
    </lineage>
</organism>
<keyword evidence="2" id="KW-1185">Reference proteome</keyword>
<comment type="caution">
    <text evidence="1">The sequence shown here is derived from an EMBL/GenBank/DDBJ whole genome shotgun (WGS) entry which is preliminary data.</text>
</comment>
<dbReference type="PANTHER" id="PTHR28094">
    <property type="entry name" value="MEIOTICALLY UP-REGULATED GENE 113 PROTEIN"/>
    <property type="match status" value="1"/>
</dbReference>
<dbReference type="Proteomes" id="UP000703269">
    <property type="component" value="Unassembled WGS sequence"/>
</dbReference>
<name>A0A9P3G449_9APHY</name>
<dbReference type="PANTHER" id="PTHR28094:SF1">
    <property type="entry name" value="MEIOTICALLY UP-REGULATED GENE 113 PROTEIN"/>
    <property type="match status" value="1"/>
</dbReference>
<dbReference type="AlphaFoldDB" id="A0A9P3G449"/>
<proteinExistence type="predicted"/>
<evidence type="ECO:0000313" key="2">
    <source>
        <dbReference type="Proteomes" id="UP000703269"/>
    </source>
</evidence>
<protein>
    <submittedName>
        <fullName evidence="1">GIY-YIG nuclease family protein</fullName>
    </submittedName>
</protein>
<sequence length="313" mass="34834">MRVRRSAATFAASTTTLGTPSIDDLGSRLAGLSLSLPADILPSSDSDSDGESVYVLRNRRVTSSGSRPVQSQPAKSGSVFCSGTNKHGKRCGNRTLQGQFCRYHCNTSLVPRIESEALAKAQLGWLQTETWNKLAGLLNQPIDAADGEGFIYVAYLEGEEIPPDELHIKFGRSVDVSRRLTEWQARCPSCKRVCILSMRAQQCHKRLERMMLLVLQDLAANHAYRIPAFPENEPPKRAVGCDGCPLTKPANEVCKDCGVTHIEQFKFDFSLPHEDGKSKDEIQSYIELFCGLLRHHLDCRPAEELRIRRKSMS</sequence>